<name>W7MX05_GIBM7</name>
<evidence type="ECO:0000256" key="1">
    <source>
        <dbReference type="SAM" id="MobiDB-lite"/>
    </source>
</evidence>
<accession>W7MX05</accession>
<sequence length="221" mass="24532">MNAVMGTMDFSARQCIQSKDKFWSGDPVETIKTTLQVTRSRHPTPEVTPGRRGSSVCSTGNGAQGMRTPAGTPRNGARERWELSSYDQKDIFGNETPKTKSPKRRHTDSAESVSFDVRRKLHDAAFFISEQKLPELAALQKEIDDRRKERNKHGLVIKSKKEELERCQTKRASQVRVPDMIDTEVSKLGDDIAAGEKAAGEELAVLPPPTIPHAAVPARNI</sequence>
<dbReference type="AlphaFoldDB" id="W7MX05"/>
<gene>
    <name evidence="2" type="ORF">FVEG_11108</name>
</gene>
<dbReference type="VEuPathDB" id="FungiDB:FVEG_11108"/>
<dbReference type="EMBL" id="DS022257">
    <property type="protein sequence ID" value="EWG52334.1"/>
    <property type="molecule type" value="Genomic_DNA"/>
</dbReference>
<dbReference type="KEGG" id="fvr:FVEG_11108"/>
<evidence type="ECO:0000313" key="2">
    <source>
        <dbReference type="EMBL" id="EWG52334.1"/>
    </source>
</evidence>
<keyword evidence="3" id="KW-1185">Reference proteome</keyword>
<protein>
    <submittedName>
        <fullName evidence="2">Uncharacterized protein</fullName>
    </submittedName>
</protein>
<dbReference type="Proteomes" id="UP000009096">
    <property type="component" value="Chromosome 9"/>
</dbReference>
<proteinExistence type="predicted"/>
<feature type="region of interest" description="Disordered" evidence="1">
    <location>
        <begin position="37"/>
        <end position="112"/>
    </location>
</feature>
<dbReference type="OrthoDB" id="5037593at2759"/>
<organism evidence="2 3">
    <name type="scientific">Gibberella moniliformis (strain M3125 / FGSC 7600)</name>
    <name type="common">Maize ear and stalk rot fungus</name>
    <name type="synonym">Fusarium verticillioides</name>
    <dbReference type="NCBI Taxonomy" id="334819"/>
    <lineage>
        <taxon>Eukaryota</taxon>
        <taxon>Fungi</taxon>
        <taxon>Dikarya</taxon>
        <taxon>Ascomycota</taxon>
        <taxon>Pezizomycotina</taxon>
        <taxon>Sordariomycetes</taxon>
        <taxon>Hypocreomycetidae</taxon>
        <taxon>Hypocreales</taxon>
        <taxon>Nectriaceae</taxon>
        <taxon>Fusarium</taxon>
        <taxon>Fusarium fujikuroi species complex</taxon>
    </lineage>
</organism>
<feature type="compositionally biased region" description="Basic and acidic residues" evidence="1">
    <location>
        <begin position="76"/>
        <end position="92"/>
    </location>
</feature>
<reference evidence="2 3" key="1">
    <citation type="journal article" date="2010" name="Nature">
        <title>Comparative genomics reveals mobile pathogenicity chromosomes in Fusarium.</title>
        <authorList>
            <person name="Ma L.J."/>
            <person name="van der Does H.C."/>
            <person name="Borkovich K.A."/>
            <person name="Coleman J.J."/>
            <person name="Daboussi M.J."/>
            <person name="Di Pietro A."/>
            <person name="Dufresne M."/>
            <person name="Freitag M."/>
            <person name="Grabherr M."/>
            <person name="Henrissat B."/>
            <person name="Houterman P.M."/>
            <person name="Kang S."/>
            <person name="Shim W.B."/>
            <person name="Woloshuk C."/>
            <person name="Xie X."/>
            <person name="Xu J.R."/>
            <person name="Antoniw J."/>
            <person name="Baker S.E."/>
            <person name="Bluhm B.H."/>
            <person name="Breakspear A."/>
            <person name="Brown D.W."/>
            <person name="Butchko R.A."/>
            <person name="Chapman S."/>
            <person name="Coulson R."/>
            <person name="Coutinho P.M."/>
            <person name="Danchin E.G."/>
            <person name="Diener A."/>
            <person name="Gale L.R."/>
            <person name="Gardiner D.M."/>
            <person name="Goff S."/>
            <person name="Hammond-Kosack K.E."/>
            <person name="Hilburn K."/>
            <person name="Hua-Van A."/>
            <person name="Jonkers W."/>
            <person name="Kazan K."/>
            <person name="Kodira C.D."/>
            <person name="Koehrsen M."/>
            <person name="Kumar L."/>
            <person name="Lee Y.H."/>
            <person name="Li L."/>
            <person name="Manners J.M."/>
            <person name="Miranda-Saavedra D."/>
            <person name="Mukherjee M."/>
            <person name="Park G."/>
            <person name="Park J."/>
            <person name="Park S.Y."/>
            <person name="Proctor R.H."/>
            <person name="Regev A."/>
            <person name="Ruiz-Roldan M.C."/>
            <person name="Sain D."/>
            <person name="Sakthikumar S."/>
            <person name="Sykes S."/>
            <person name="Schwartz D.C."/>
            <person name="Turgeon B.G."/>
            <person name="Wapinski I."/>
            <person name="Yoder O."/>
            <person name="Young S."/>
            <person name="Zeng Q."/>
            <person name="Zhou S."/>
            <person name="Galagan J."/>
            <person name="Cuomo C.A."/>
            <person name="Kistler H.C."/>
            <person name="Rep M."/>
        </authorList>
    </citation>
    <scope>NUCLEOTIDE SEQUENCE [LARGE SCALE GENOMIC DNA]</scope>
    <source>
        <strain evidence="3">M3125 / FGSC 7600</strain>
    </source>
</reference>
<dbReference type="GeneID" id="30068643"/>
<dbReference type="eggNOG" id="ENOG502TG2J">
    <property type="taxonomic scope" value="Eukaryota"/>
</dbReference>
<evidence type="ECO:0000313" key="3">
    <source>
        <dbReference type="Proteomes" id="UP000009096"/>
    </source>
</evidence>
<dbReference type="EMBL" id="CM000586">
    <property type="protein sequence ID" value="EWG52334.1"/>
    <property type="molecule type" value="Genomic_DNA"/>
</dbReference>
<dbReference type="RefSeq" id="XP_018758525.1">
    <property type="nucleotide sequence ID" value="XM_018900274.1"/>
</dbReference>